<protein>
    <submittedName>
        <fullName evidence="1">Uncharacterized protein</fullName>
    </submittedName>
</protein>
<name>A0A5J9W513_9POAL</name>
<accession>A0A5J9W513</accession>
<reference evidence="1 2" key="1">
    <citation type="journal article" date="2019" name="Sci. Rep.">
        <title>A high-quality genome of Eragrostis curvula grass provides insights into Poaceae evolution and supports new strategies to enhance forage quality.</title>
        <authorList>
            <person name="Carballo J."/>
            <person name="Santos B.A.C.M."/>
            <person name="Zappacosta D."/>
            <person name="Garbus I."/>
            <person name="Selva J.P."/>
            <person name="Gallo C.A."/>
            <person name="Diaz A."/>
            <person name="Albertini E."/>
            <person name="Caccamo M."/>
            <person name="Echenique V."/>
        </authorList>
    </citation>
    <scope>NUCLEOTIDE SEQUENCE [LARGE SCALE GENOMIC DNA]</scope>
    <source>
        <strain evidence="2">cv. Victoria</strain>
        <tissue evidence="1">Leaf</tissue>
    </source>
</reference>
<dbReference type="Gramene" id="TVU42410">
    <property type="protein sequence ID" value="TVU42410"/>
    <property type="gene ID" value="EJB05_08813"/>
</dbReference>
<keyword evidence="2" id="KW-1185">Reference proteome</keyword>
<dbReference type="AlphaFoldDB" id="A0A5J9W513"/>
<proteinExistence type="predicted"/>
<dbReference type="Proteomes" id="UP000324897">
    <property type="component" value="Unassembled WGS sequence"/>
</dbReference>
<sequence length="73" mass="8301">MFIGGREIPIVHRVTNRRRQARPRFKFIKVAVDDTSLCLILALVVGGCSQDEGHRHHQQDGARMRTRMVTACS</sequence>
<evidence type="ECO:0000313" key="2">
    <source>
        <dbReference type="Proteomes" id="UP000324897"/>
    </source>
</evidence>
<gene>
    <name evidence="1" type="ORF">EJB05_08813</name>
</gene>
<feature type="non-terminal residue" evidence="1">
    <location>
        <position position="73"/>
    </location>
</feature>
<comment type="caution">
    <text evidence="1">The sequence shown here is derived from an EMBL/GenBank/DDBJ whole genome shotgun (WGS) entry which is preliminary data.</text>
</comment>
<feature type="non-terminal residue" evidence="1">
    <location>
        <position position="1"/>
    </location>
</feature>
<organism evidence="1 2">
    <name type="scientific">Eragrostis curvula</name>
    <name type="common">weeping love grass</name>
    <dbReference type="NCBI Taxonomy" id="38414"/>
    <lineage>
        <taxon>Eukaryota</taxon>
        <taxon>Viridiplantae</taxon>
        <taxon>Streptophyta</taxon>
        <taxon>Embryophyta</taxon>
        <taxon>Tracheophyta</taxon>
        <taxon>Spermatophyta</taxon>
        <taxon>Magnoliopsida</taxon>
        <taxon>Liliopsida</taxon>
        <taxon>Poales</taxon>
        <taxon>Poaceae</taxon>
        <taxon>PACMAD clade</taxon>
        <taxon>Chloridoideae</taxon>
        <taxon>Eragrostideae</taxon>
        <taxon>Eragrostidinae</taxon>
        <taxon>Eragrostis</taxon>
    </lineage>
</organism>
<dbReference type="EMBL" id="RWGY01000005">
    <property type="protein sequence ID" value="TVU42410.1"/>
    <property type="molecule type" value="Genomic_DNA"/>
</dbReference>
<evidence type="ECO:0000313" key="1">
    <source>
        <dbReference type="EMBL" id="TVU42410.1"/>
    </source>
</evidence>